<evidence type="ECO:0000256" key="1">
    <source>
        <dbReference type="ARBA" id="ARBA00001946"/>
    </source>
</evidence>
<proteinExistence type="predicted"/>
<dbReference type="InterPro" id="IPR015797">
    <property type="entry name" value="NUDIX_hydrolase-like_dom_sf"/>
</dbReference>
<dbReference type="SUPFAM" id="SSF55811">
    <property type="entry name" value="Nudix"/>
    <property type="match status" value="1"/>
</dbReference>
<dbReference type="EMBL" id="JYGL01000001">
    <property type="protein sequence ID" value="KJQ59038.1"/>
    <property type="molecule type" value="Genomic_DNA"/>
</dbReference>
<comment type="cofactor">
    <cofactor evidence="1">
        <name>Mg(2+)</name>
        <dbReference type="ChEBI" id="CHEBI:18420"/>
    </cofactor>
</comment>
<feature type="domain" description="Nudix hydrolase" evidence="3">
    <location>
        <begin position="1"/>
        <end position="132"/>
    </location>
</feature>
<sequence>MRAGILIYHPKLNSILTIYRYKNGQHYYVLPGGQIEESESPIEAAIREIKEEVQLIFKSEDLKPAFTYDSDDNQHIYFWTIYTGLENLTISGEEKERSHSQNLYEARWISLSDFPHLPFRPKDLQIRILSFFTRFENR</sequence>
<dbReference type="Proteomes" id="UP000033658">
    <property type="component" value="Unassembled WGS sequence"/>
</dbReference>
<protein>
    <submittedName>
        <fullName evidence="4">Nucleoside triphosphate pyrophosphohydrolase</fullName>
    </submittedName>
</protein>
<dbReference type="AlphaFoldDB" id="A0AAW3H8L7"/>
<evidence type="ECO:0000259" key="3">
    <source>
        <dbReference type="PROSITE" id="PS51462"/>
    </source>
</evidence>
<dbReference type="PANTHER" id="PTHR43046">
    <property type="entry name" value="GDP-MANNOSE MANNOSYL HYDROLASE"/>
    <property type="match status" value="1"/>
</dbReference>
<reference evidence="4 5" key="1">
    <citation type="submission" date="2015-02" db="EMBL/GenBank/DDBJ databases">
        <title>Evolution of amylase-binding proteins of oral streptococcal species.</title>
        <authorList>
            <person name="Haase E.M."/>
        </authorList>
    </citation>
    <scope>NUCLEOTIDE SEQUENCE [LARGE SCALE GENOMIC DNA]</scope>
    <source>
        <strain evidence="4 5">G9B</strain>
    </source>
</reference>
<dbReference type="InterPro" id="IPR000086">
    <property type="entry name" value="NUDIX_hydrolase_dom"/>
</dbReference>
<keyword evidence="2" id="KW-0378">Hydrolase</keyword>
<dbReference type="PROSITE" id="PS51462">
    <property type="entry name" value="NUDIX"/>
    <property type="match status" value="1"/>
</dbReference>
<dbReference type="GO" id="GO:0016787">
    <property type="term" value="F:hydrolase activity"/>
    <property type="evidence" value="ECO:0007669"/>
    <property type="project" value="UniProtKB-KW"/>
</dbReference>
<dbReference type="Pfam" id="PF00293">
    <property type="entry name" value="NUDIX"/>
    <property type="match status" value="1"/>
</dbReference>
<evidence type="ECO:0000313" key="5">
    <source>
        <dbReference type="Proteomes" id="UP000033658"/>
    </source>
</evidence>
<dbReference type="Gene3D" id="3.90.79.10">
    <property type="entry name" value="Nucleoside Triphosphate Pyrophosphohydrolase"/>
    <property type="match status" value="1"/>
</dbReference>
<evidence type="ECO:0000256" key="2">
    <source>
        <dbReference type="ARBA" id="ARBA00022801"/>
    </source>
</evidence>
<organism evidence="4 5">
    <name type="scientific">Streptococcus gordonii</name>
    <dbReference type="NCBI Taxonomy" id="1302"/>
    <lineage>
        <taxon>Bacteria</taxon>
        <taxon>Bacillati</taxon>
        <taxon>Bacillota</taxon>
        <taxon>Bacilli</taxon>
        <taxon>Lactobacillales</taxon>
        <taxon>Streptococcaceae</taxon>
        <taxon>Streptococcus</taxon>
    </lineage>
</organism>
<dbReference type="PANTHER" id="PTHR43046:SF14">
    <property type="entry name" value="MUTT_NUDIX FAMILY PROTEIN"/>
    <property type="match status" value="1"/>
</dbReference>
<name>A0AAW3H8L7_STRGN</name>
<evidence type="ECO:0000313" key="4">
    <source>
        <dbReference type="EMBL" id="KJQ59038.1"/>
    </source>
</evidence>
<comment type="caution">
    <text evidence="4">The sequence shown here is derived from an EMBL/GenBank/DDBJ whole genome shotgun (WGS) entry which is preliminary data.</text>
</comment>
<dbReference type="RefSeq" id="WP_045503734.1">
    <property type="nucleotide sequence ID" value="NZ_JYGL01000001.1"/>
</dbReference>
<gene>
    <name evidence="4" type="ORF">TZ86_00884</name>
</gene>
<accession>A0AAW3H8L7</accession>